<dbReference type="EMBL" id="PGTB01000003">
    <property type="protein sequence ID" value="PJE38226.1"/>
    <property type="molecule type" value="Genomic_DNA"/>
</dbReference>
<evidence type="ECO:0000256" key="1">
    <source>
        <dbReference type="SAM" id="MobiDB-lite"/>
    </source>
</evidence>
<feature type="domain" description="Plasmid replication protein C N-terminal" evidence="2">
    <location>
        <begin position="38"/>
        <end position="189"/>
    </location>
</feature>
<gene>
    <name evidence="3" type="ORF">CVM52_02290</name>
</gene>
<feature type="region of interest" description="Disordered" evidence="1">
    <location>
        <begin position="253"/>
        <end position="276"/>
    </location>
</feature>
<dbReference type="Proteomes" id="UP000231553">
    <property type="component" value="Unassembled WGS sequence"/>
</dbReference>
<proteinExistence type="predicted"/>
<keyword evidence="4" id="KW-1185">Reference proteome</keyword>
<dbReference type="AlphaFoldDB" id="A0A2M8J627"/>
<dbReference type="OrthoDB" id="7488837at2"/>
<comment type="caution">
    <text evidence="3">The sequence shown here is derived from an EMBL/GenBank/DDBJ whole genome shotgun (WGS) entry which is preliminary data.</text>
</comment>
<sequence length="377" mass="41657">MEEIRGSALWAEAQPACADSQCCGFAGLGTITQQPAFRPVRRRDLMAALNTLSRDLGLRSSGVMVLDALLSCLPCKEQKTGVELPISPNMLLTVFAANETLCFRAKGITERQLRRHLERFEQIGLIERRDSANGKRFPVQRGGKIIGAFGIDLSPLLARSHDMLTRAAEKRNEIAELRGLRACIQSLRARCLALELDDATHAFVDGLRNGLRRVSLTRIEARQIMERLRGVLLAAEPKLPAAQDAVADLAKHADTDETPGTDGQNVRHKEPEDSETKKIAQVSVAQVWANLPTLSVFYPDIPRSVGALRDVLHDFAQMLRIDQLTLTRALTSLGLETTLKQLDRIAEQADRIEQPDRYFLAVLRDHGAAKVGHGQVV</sequence>
<dbReference type="Pfam" id="PF03428">
    <property type="entry name" value="RP-C"/>
    <property type="match status" value="1"/>
</dbReference>
<feature type="compositionally biased region" description="Basic and acidic residues" evidence="1">
    <location>
        <begin position="265"/>
        <end position="276"/>
    </location>
</feature>
<evidence type="ECO:0000313" key="4">
    <source>
        <dbReference type="Proteomes" id="UP000231553"/>
    </source>
</evidence>
<name>A0A2M8J627_9RHOB</name>
<dbReference type="InterPro" id="IPR005090">
    <property type="entry name" value="RepC_N"/>
</dbReference>
<evidence type="ECO:0000313" key="3">
    <source>
        <dbReference type="EMBL" id="PJE38226.1"/>
    </source>
</evidence>
<evidence type="ECO:0000259" key="2">
    <source>
        <dbReference type="Pfam" id="PF03428"/>
    </source>
</evidence>
<reference evidence="3 4" key="1">
    <citation type="journal article" date="2018" name="Int. J. Syst. Evol. Microbiol.">
        <title>Pseudooceanicola lipolyticus sp. nov., a marine alphaproteobacterium, reclassification of Oceanicola flagellatus as Pseudooceanicola flagellatus comb. nov. and emended description of the genus Pseudooceanicola.</title>
        <authorList>
            <person name="Huang M.-M."/>
            <person name="Guo L.-L."/>
            <person name="Wu Y.-H."/>
            <person name="Lai Q.-L."/>
            <person name="Shao Z.-Z."/>
            <person name="Wang C.-S."/>
            <person name="Wu M."/>
            <person name="Xu X.-W."/>
        </authorList>
    </citation>
    <scope>NUCLEOTIDE SEQUENCE [LARGE SCALE GENOMIC DNA]</scope>
    <source>
        <strain evidence="3 4">157</strain>
    </source>
</reference>
<dbReference type="RefSeq" id="WP_100160998.1">
    <property type="nucleotide sequence ID" value="NZ_PGTB01000003.1"/>
</dbReference>
<protein>
    <submittedName>
        <fullName evidence="3">Replication protein C</fullName>
    </submittedName>
</protein>
<accession>A0A2M8J627</accession>
<organism evidence="3 4">
    <name type="scientific">Pseudooceanicola lipolyticus</name>
    <dbReference type="NCBI Taxonomy" id="2029104"/>
    <lineage>
        <taxon>Bacteria</taxon>
        <taxon>Pseudomonadati</taxon>
        <taxon>Pseudomonadota</taxon>
        <taxon>Alphaproteobacteria</taxon>
        <taxon>Rhodobacterales</taxon>
        <taxon>Paracoccaceae</taxon>
        <taxon>Pseudooceanicola</taxon>
    </lineage>
</organism>